<dbReference type="Gene3D" id="3.80.10.10">
    <property type="entry name" value="Ribonuclease Inhibitor"/>
    <property type="match status" value="1"/>
</dbReference>
<evidence type="ECO:0000313" key="2">
    <source>
        <dbReference type="Proteomes" id="UP000250043"/>
    </source>
</evidence>
<dbReference type="AlphaFoldDB" id="A0A8E2DKF2"/>
<name>A0A8E2DKF2_9APHY</name>
<dbReference type="InterPro" id="IPR032675">
    <property type="entry name" value="LRR_dom_sf"/>
</dbReference>
<proteinExistence type="predicted"/>
<sequence>MSESNTVDIEKARKECEEEALYHQTMMLRARTRRNTFAPISRLHEELLAEIFLHFQRWNTFSLAEPARIQEYTPPIKYPYRWLSITHVCRHWRTVAHSCPRLWTRLIFSRRGLMALAVSCSGRMPLHFNADLLRISMEGMGGVKVVLREIDRIEHLDLTASWHHIVHVHDCLARPAPLLRTLRLFEPMGGMGSAGGRGFTSPLFQAEHPQLQKLALLGVPLVQWTNPLLCPSLTELYLERYETTSYSPTMSEMLTALENMPLLRVIELKSILPNDKSEKKSRALKTVIMPHLQSISLSGGRLSPKQCAYILDHLSLPALRALSLSCLKADGLDTLLSYLATFLHGVEPLRACFMDLQRRFCMEASTSSNLPIDSLSEPGFCLDLRMYASRRKHVLDPAMAFWRTLPLTHIETLLVRADNIFVAEEWRKILAGLHEVTALHILDFPHPSLLEQLSEHDVVKTDPSGEITDLMLPALRNIKFSEVTFASNTDKSAPKLVDILYELLDNRLKHGCGIQKLTLYHCTSLTKQDIETLKNKVHDLVVDDSWPTRISAFAKSKLQWCNGVGI</sequence>
<dbReference type="Proteomes" id="UP000250043">
    <property type="component" value="Unassembled WGS sequence"/>
</dbReference>
<organism evidence="1 2">
    <name type="scientific">Obba rivulosa</name>
    <dbReference type="NCBI Taxonomy" id="1052685"/>
    <lineage>
        <taxon>Eukaryota</taxon>
        <taxon>Fungi</taxon>
        <taxon>Dikarya</taxon>
        <taxon>Basidiomycota</taxon>
        <taxon>Agaricomycotina</taxon>
        <taxon>Agaricomycetes</taxon>
        <taxon>Polyporales</taxon>
        <taxon>Gelatoporiaceae</taxon>
        <taxon>Obba</taxon>
    </lineage>
</organism>
<dbReference type="OrthoDB" id="3181669at2759"/>
<keyword evidence="2" id="KW-1185">Reference proteome</keyword>
<accession>A0A8E2DKF2</accession>
<evidence type="ECO:0000313" key="1">
    <source>
        <dbReference type="EMBL" id="OCH88809.1"/>
    </source>
</evidence>
<dbReference type="Gene3D" id="1.20.1280.50">
    <property type="match status" value="1"/>
</dbReference>
<evidence type="ECO:0008006" key="3">
    <source>
        <dbReference type="Google" id="ProtNLM"/>
    </source>
</evidence>
<gene>
    <name evidence="1" type="ORF">OBBRIDRAFT_794899</name>
</gene>
<protein>
    <recommendedName>
        <fullName evidence="3">F-box domain-containing protein</fullName>
    </recommendedName>
</protein>
<dbReference type="EMBL" id="KV722443">
    <property type="protein sequence ID" value="OCH88809.1"/>
    <property type="molecule type" value="Genomic_DNA"/>
</dbReference>
<dbReference type="SUPFAM" id="SSF52047">
    <property type="entry name" value="RNI-like"/>
    <property type="match status" value="1"/>
</dbReference>
<reference evidence="1 2" key="1">
    <citation type="submission" date="2016-07" db="EMBL/GenBank/DDBJ databases">
        <title>Draft genome of the white-rot fungus Obba rivulosa 3A-2.</title>
        <authorList>
            <consortium name="DOE Joint Genome Institute"/>
            <person name="Miettinen O."/>
            <person name="Riley R."/>
            <person name="Acob R."/>
            <person name="Barry K."/>
            <person name="Cullen D."/>
            <person name="De Vries R."/>
            <person name="Hainaut M."/>
            <person name="Hatakka A."/>
            <person name="Henrissat B."/>
            <person name="Hilden K."/>
            <person name="Kuo R."/>
            <person name="Labutti K."/>
            <person name="Lipzen A."/>
            <person name="Makela M.R."/>
            <person name="Sandor L."/>
            <person name="Spatafora J.W."/>
            <person name="Grigoriev I.V."/>
            <person name="Hibbett D.S."/>
        </authorList>
    </citation>
    <scope>NUCLEOTIDE SEQUENCE [LARGE SCALE GENOMIC DNA]</scope>
    <source>
        <strain evidence="1 2">3A-2</strain>
    </source>
</reference>